<organism evidence="8 9">
    <name type="scientific">Sphingomonas gellani</name>
    <dbReference type="NCBI Taxonomy" id="1166340"/>
    <lineage>
        <taxon>Bacteria</taxon>
        <taxon>Pseudomonadati</taxon>
        <taxon>Pseudomonadota</taxon>
        <taxon>Alphaproteobacteria</taxon>
        <taxon>Sphingomonadales</taxon>
        <taxon>Sphingomonadaceae</taxon>
        <taxon>Sphingomonas</taxon>
    </lineage>
</organism>
<dbReference type="Proteomes" id="UP000199206">
    <property type="component" value="Unassembled WGS sequence"/>
</dbReference>
<keyword evidence="3" id="KW-0645">Protease</keyword>
<dbReference type="OrthoDB" id="9804926at2"/>
<dbReference type="NCBIfam" id="TIGR01554">
    <property type="entry name" value="major_cap_HK97"/>
    <property type="match status" value="1"/>
</dbReference>
<dbReference type="GO" id="GO:0008233">
    <property type="term" value="F:peptidase activity"/>
    <property type="evidence" value="ECO:0007669"/>
    <property type="project" value="UniProtKB-KW"/>
</dbReference>
<dbReference type="STRING" id="1166340.SAMN05192583_1391"/>
<dbReference type="RefSeq" id="WP_093664861.1">
    <property type="nucleotide sequence ID" value="NZ_FOCF01000003.1"/>
</dbReference>
<reference evidence="9" key="1">
    <citation type="submission" date="2016-10" db="EMBL/GenBank/DDBJ databases">
        <authorList>
            <person name="Varghese N."/>
            <person name="Submissions S."/>
        </authorList>
    </citation>
    <scope>NUCLEOTIDE SEQUENCE [LARGE SCALE GENOMIC DNA]</scope>
    <source>
        <strain evidence="9">S6-262</strain>
    </source>
</reference>
<evidence type="ECO:0000256" key="1">
    <source>
        <dbReference type="ARBA" id="ARBA00004328"/>
    </source>
</evidence>
<evidence type="ECO:0000259" key="6">
    <source>
        <dbReference type="Pfam" id="PF04586"/>
    </source>
</evidence>
<evidence type="ECO:0000256" key="3">
    <source>
        <dbReference type="ARBA" id="ARBA00022670"/>
    </source>
</evidence>
<keyword evidence="5" id="KW-0175">Coiled coil</keyword>
<dbReference type="Gene3D" id="3.30.2400.10">
    <property type="entry name" value="Major capsid protein gp5"/>
    <property type="match status" value="1"/>
</dbReference>
<evidence type="ECO:0000259" key="7">
    <source>
        <dbReference type="Pfam" id="PF05065"/>
    </source>
</evidence>
<keyword evidence="4" id="KW-0378">Hydrolase</keyword>
<gene>
    <name evidence="8" type="ORF">SAMN05192583_1391</name>
</gene>
<dbReference type="Pfam" id="PF05065">
    <property type="entry name" value="Phage_capsid"/>
    <property type="match status" value="1"/>
</dbReference>
<feature type="coiled-coil region" evidence="5">
    <location>
        <begin position="188"/>
        <end position="215"/>
    </location>
</feature>
<protein>
    <recommendedName>
        <fullName evidence="10">Phage prohead protease, HK97 family/phage major capsid protein, HK97 family,TIGR01554</fullName>
    </recommendedName>
</protein>
<feature type="domain" description="Phage capsid-like C-terminal" evidence="7">
    <location>
        <begin position="385"/>
        <end position="563"/>
    </location>
</feature>
<dbReference type="GO" id="GO:0006508">
    <property type="term" value="P:proteolysis"/>
    <property type="evidence" value="ECO:0007669"/>
    <property type="project" value="UniProtKB-KW"/>
</dbReference>
<evidence type="ECO:0000256" key="2">
    <source>
        <dbReference type="ARBA" id="ARBA00022612"/>
    </source>
</evidence>
<evidence type="ECO:0000256" key="5">
    <source>
        <dbReference type="SAM" id="Coils"/>
    </source>
</evidence>
<evidence type="ECO:0000313" key="9">
    <source>
        <dbReference type="Proteomes" id="UP000199206"/>
    </source>
</evidence>
<sequence>MQIIHKATARAAGDNPYVFVMSDATRDRYGDIIEPAGWKLAAFKSNPVALFGHDSTLPIGAWKNVRVENGALLGELEFLNAGLSPRVDEIRAFVESRMLRAVSVGFRGLKAEPIANGGLRYTESELVECSVVSIPANPNALQVAKSLNLSRDAQRLIFGETADEITPAGRSAFGEPAVTPSSLRTKSMTTLSERIESAQTELTQLRGNLQTTIDNGGDIDAITGEIEQKDAALASLRRAEAALAGTTEQGGNQTVVTTPAPVQQRAAEPRRPFAVAARKVEPVDHIFRSMVVGLLAHARHQSHTDALKMAYGEDVSTKAVMDVLLRSATVPADTVTPAWAGALVETAVGDFFDLLLPTSIYPRLAEIGGRFGFGRAGKVSLPSRSATPTVAGSFVGEGAPIPVRQAGFVSTTITPKKMAVITTMTREITEHSTPQIEQILREAIQEDTSIALDVVLLDANAATTVRPAGIRNGASTAAGTAGGGMAALVADAKGMLTDLTTATNGNLRRPVWLMNPTQAISAGLIQDASGAFPFKVEIAAGNFMGYPALISSTVPAGVLVLVDAADFMSAVGDVPRFDVSDQTVLHMEDTAPAQIGAAGALPTGGSVRSMFQTDSLALRMIMDVSWAMRRAGTVVVRTAVTW</sequence>
<proteinExistence type="predicted"/>
<evidence type="ECO:0000256" key="4">
    <source>
        <dbReference type="ARBA" id="ARBA00022801"/>
    </source>
</evidence>
<evidence type="ECO:0008006" key="10">
    <source>
        <dbReference type="Google" id="ProtNLM"/>
    </source>
</evidence>
<feature type="domain" description="Prohead serine protease" evidence="6">
    <location>
        <begin position="19"/>
        <end position="142"/>
    </location>
</feature>
<accession>A0A1H8BZH3</accession>
<keyword evidence="9" id="KW-1185">Reference proteome</keyword>
<dbReference type="InterPro" id="IPR054612">
    <property type="entry name" value="Phage_capsid-like_C"/>
</dbReference>
<evidence type="ECO:0000313" key="8">
    <source>
        <dbReference type="EMBL" id="SEM88275.1"/>
    </source>
</evidence>
<name>A0A1H8BZH3_9SPHN</name>
<keyword evidence="2" id="KW-1188">Viral release from host cell</keyword>
<dbReference type="AlphaFoldDB" id="A0A1H8BZH3"/>
<dbReference type="EMBL" id="FOCF01000003">
    <property type="protein sequence ID" value="SEM88275.1"/>
    <property type="molecule type" value="Genomic_DNA"/>
</dbReference>
<dbReference type="InterPro" id="IPR054613">
    <property type="entry name" value="Peptidase_S78_dom"/>
</dbReference>
<dbReference type="InterPro" id="IPR024455">
    <property type="entry name" value="Phage_capsid"/>
</dbReference>
<dbReference type="SUPFAM" id="SSF56563">
    <property type="entry name" value="Major capsid protein gp5"/>
    <property type="match status" value="1"/>
</dbReference>
<comment type="subcellular location">
    <subcellularLocation>
        <location evidence="1">Virion</location>
    </subcellularLocation>
</comment>
<dbReference type="Pfam" id="PF04586">
    <property type="entry name" value="Peptidase_S78"/>
    <property type="match status" value="1"/>
</dbReference>
<dbReference type="Gene3D" id="3.30.2320.10">
    <property type="entry name" value="hypothetical protein PF0899 domain"/>
    <property type="match status" value="1"/>
</dbReference>